<dbReference type="InterPro" id="IPR050313">
    <property type="entry name" value="Carb_Metab_HTH_regulators"/>
</dbReference>
<accession>A0A1I0UZW3</accession>
<dbReference type="Pfam" id="PF00455">
    <property type="entry name" value="DeoRC"/>
    <property type="match status" value="1"/>
</dbReference>
<dbReference type="SMART" id="SM00420">
    <property type="entry name" value="HTH_DEOR"/>
    <property type="match status" value="1"/>
</dbReference>
<dbReference type="GO" id="GO:0003677">
    <property type="term" value="F:DNA binding"/>
    <property type="evidence" value="ECO:0007669"/>
    <property type="project" value="UniProtKB-KW"/>
</dbReference>
<dbReference type="Gene3D" id="3.40.50.1360">
    <property type="match status" value="1"/>
</dbReference>
<dbReference type="SMART" id="SM01134">
    <property type="entry name" value="DeoRC"/>
    <property type="match status" value="1"/>
</dbReference>
<dbReference type="PANTHER" id="PTHR30363:SF51">
    <property type="entry name" value="HTH-TYPE TRANSCRIPTIONAL REPRESSOR GLCR"/>
    <property type="match status" value="1"/>
</dbReference>
<evidence type="ECO:0000313" key="5">
    <source>
        <dbReference type="Proteomes" id="UP000198619"/>
    </source>
</evidence>
<dbReference type="InterPro" id="IPR036388">
    <property type="entry name" value="WH-like_DNA-bd_sf"/>
</dbReference>
<dbReference type="GO" id="GO:0003700">
    <property type="term" value="F:DNA-binding transcription factor activity"/>
    <property type="evidence" value="ECO:0007669"/>
    <property type="project" value="InterPro"/>
</dbReference>
<dbReference type="Gene3D" id="1.10.10.10">
    <property type="entry name" value="Winged helix-like DNA-binding domain superfamily/Winged helix DNA-binding domain"/>
    <property type="match status" value="1"/>
</dbReference>
<reference evidence="4 5" key="1">
    <citation type="submission" date="2016-10" db="EMBL/GenBank/DDBJ databases">
        <authorList>
            <person name="de Groot N.N."/>
        </authorList>
    </citation>
    <scope>NUCLEOTIDE SEQUENCE [LARGE SCALE GENOMIC DNA]</scope>
    <source>
        <strain evidence="4 5">DSM 12271</strain>
    </source>
</reference>
<dbReference type="InterPro" id="IPR037171">
    <property type="entry name" value="NagB/RpiA_transferase-like"/>
</dbReference>
<dbReference type="PANTHER" id="PTHR30363">
    <property type="entry name" value="HTH-TYPE TRANSCRIPTIONAL REGULATOR SRLR-RELATED"/>
    <property type="match status" value="1"/>
</dbReference>
<organism evidence="4 5">
    <name type="scientific">Clostridium frigidicarnis</name>
    <dbReference type="NCBI Taxonomy" id="84698"/>
    <lineage>
        <taxon>Bacteria</taxon>
        <taxon>Bacillati</taxon>
        <taxon>Bacillota</taxon>
        <taxon>Clostridia</taxon>
        <taxon>Eubacteriales</taxon>
        <taxon>Clostridiaceae</taxon>
        <taxon>Clostridium</taxon>
    </lineage>
</organism>
<gene>
    <name evidence="4" type="ORF">SAMN04488528_100147</name>
</gene>
<dbReference type="Pfam" id="PF08220">
    <property type="entry name" value="HTH_DeoR"/>
    <property type="match status" value="1"/>
</dbReference>
<dbReference type="InterPro" id="IPR001034">
    <property type="entry name" value="DeoR_HTH"/>
</dbReference>
<evidence type="ECO:0000256" key="1">
    <source>
        <dbReference type="ARBA" id="ARBA00023015"/>
    </source>
</evidence>
<dbReference type="Proteomes" id="UP000198619">
    <property type="component" value="Unassembled WGS sequence"/>
</dbReference>
<protein>
    <submittedName>
        <fullName evidence="4">DNA-binding transcriptional regulator of sugar metabolism, DeoR/GlpR family</fullName>
    </submittedName>
</protein>
<feature type="domain" description="HTH deoR-type" evidence="3">
    <location>
        <begin position="3"/>
        <end position="58"/>
    </location>
</feature>
<dbReference type="InterPro" id="IPR036390">
    <property type="entry name" value="WH_DNA-bd_sf"/>
</dbReference>
<dbReference type="EMBL" id="FOKI01000001">
    <property type="protein sequence ID" value="SFA69552.1"/>
    <property type="molecule type" value="Genomic_DNA"/>
</dbReference>
<keyword evidence="1" id="KW-0805">Transcription regulation</keyword>
<keyword evidence="2" id="KW-0804">Transcription</keyword>
<dbReference type="RefSeq" id="WP_090037490.1">
    <property type="nucleotide sequence ID" value="NZ_FOKI01000001.1"/>
</dbReference>
<dbReference type="PROSITE" id="PS51000">
    <property type="entry name" value="HTH_DEOR_2"/>
    <property type="match status" value="1"/>
</dbReference>
<dbReference type="InterPro" id="IPR014036">
    <property type="entry name" value="DeoR-like_C"/>
</dbReference>
<proteinExistence type="predicted"/>
<dbReference type="SUPFAM" id="SSF46785">
    <property type="entry name" value="Winged helix' DNA-binding domain"/>
    <property type="match status" value="1"/>
</dbReference>
<evidence type="ECO:0000259" key="3">
    <source>
        <dbReference type="PROSITE" id="PS51000"/>
    </source>
</evidence>
<dbReference type="AlphaFoldDB" id="A0A1I0UZW3"/>
<keyword evidence="4" id="KW-0238">DNA-binding</keyword>
<sequence>MCKDERFDLILQYLKQNKRMSIDEICSFCSVSKETASADLEQLLSGDKIIRTYSGAMYKHNDHERKTENYAKRLTIDSMEKRKIAQKAYELVEEGDMVILDTSTTVETFSYSLKYKKCTVITNSIEVADVLMYSDDVNVFMLGGKINKIHRFCYGSSTINILSNYYADKCFLGALGVSEEGVSVDNEEDAEVMRKMVEQSKEVIVLADKSKFNRLCHYNVCNLKKVSIIITDELPEEGFINYLKENGVGLIVS</sequence>
<evidence type="ECO:0000313" key="4">
    <source>
        <dbReference type="EMBL" id="SFA69552.1"/>
    </source>
</evidence>
<keyword evidence="5" id="KW-1185">Reference proteome</keyword>
<dbReference type="OrthoDB" id="9797223at2"/>
<evidence type="ECO:0000256" key="2">
    <source>
        <dbReference type="ARBA" id="ARBA00023163"/>
    </source>
</evidence>
<dbReference type="STRING" id="84698.SAMN04488528_100147"/>
<dbReference type="SUPFAM" id="SSF100950">
    <property type="entry name" value="NagB/RpiA/CoA transferase-like"/>
    <property type="match status" value="1"/>
</dbReference>
<name>A0A1I0UZW3_9CLOT</name>